<dbReference type="Proteomes" id="UP000606044">
    <property type="component" value="Unassembled WGS sequence"/>
</dbReference>
<proteinExistence type="predicted"/>
<organism evidence="2 3">
    <name type="scientific">Azorhizobium oxalatiphilum</name>
    <dbReference type="NCBI Taxonomy" id="980631"/>
    <lineage>
        <taxon>Bacteria</taxon>
        <taxon>Pseudomonadati</taxon>
        <taxon>Pseudomonadota</taxon>
        <taxon>Alphaproteobacteria</taxon>
        <taxon>Hyphomicrobiales</taxon>
        <taxon>Xanthobacteraceae</taxon>
        <taxon>Azorhizobium</taxon>
    </lineage>
</organism>
<dbReference type="EMBL" id="BMCT01000001">
    <property type="protein sequence ID" value="GGF48619.1"/>
    <property type="molecule type" value="Genomic_DNA"/>
</dbReference>
<feature type="region of interest" description="Disordered" evidence="1">
    <location>
        <begin position="36"/>
        <end position="62"/>
    </location>
</feature>
<accession>A0A917BLV6</accession>
<dbReference type="AlphaFoldDB" id="A0A917BLV6"/>
<keyword evidence="3" id="KW-1185">Reference proteome</keyword>
<evidence type="ECO:0000313" key="2">
    <source>
        <dbReference type="EMBL" id="GGF48619.1"/>
    </source>
</evidence>
<sequence length="355" mass="38300">MEKVEKIVDAASDEVFTPLQNYQPASKRSLKALLDEGFSPPPVKKFEHDEEEAKKSKSSVDDDMDALIAQMEAKEAKAAQAAKPKAAKLDDMDALIAEMEAKEAKAKGDQPEPDAADAVPEMQAALLDDHMDIEDDLPDATPLPEPEAHPEPVVAKAKPRRKWLRLPSLRLPSLRKRKGRKAAVAAAVVADGAVARPRAARPSPKTLAIRGGAVLGVVGALGAGSYFMSETLTGFSCSAVGVMCSDLLVYKGVRTAEVSVDQVQGTMRVTVNGQVVEIADSDSRTRWVPMGSLLKQGENIILVQLDTSKGAVCRGRLTMKINGREVASQSRHWALQLRDGRPGNCLTEVYKMDLK</sequence>
<reference evidence="2" key="1">
    <citation type="journal article" date="2014" name="Int. J. Syst. Evol. Microbiol.">
        <title>Complete genome sequence of Corynebacterium casei LMG S-19264T (=DSM 44701T), isolated from a smear-ripened cheese.</title>
        <authorList>
            <consortium name="US DOE Joint Genome Institute (JGI-PGF)"/>
            <person name="Walter F."/>
            <person name="Albersmeier A."/>
            <person name="Kalinowski J."/>
            <person name="Ruckert C."/>
        </authorList>
    </citation>
    <scope>NUCLEOTIDE SEQUENCE</scope>
    <source>
        <strain evidence="2">CCM 7897</strain>
    </source>
</reference>
<comment type="caution">
    <text evidence="2">The sequence shown here is derived from an EMBL/GenBank/DDBJ whole genome shotgun (WGS) entry which is preliminary data.</text>
</comment>
<evidence type="ECO:0000256" key="1">
    <source>
        <dbReference type="SAM" id="MobiDB-lite"/>
    </source>
</evidence>
<reference evidence="2" key="2">
    <citation type="submission" date="2020-09" db="EMBL/GenBank/DDBJ databases">
        <authorList>
            <person name="Sun Q."/>
            <person name="Sedlacek I."/>
        </authorList>
    </citation>
    <scope>NUCLEOTIDE SEQUENCE</scope>
    <source>
        <strain evidence="2">CCM 7897</strain>
    </source>
</reference>
<protein>
    <submittedName>
        <fullName evidence="2">Uncharacterized protein</fullName>
    </submittedName>
</protein>
<feature type="region of interest" description="Disordered" evidence="1">
    <location>
        <begin position="134"/>
        <end position="159"/>
    </location>
</feature>
<gene>
    <name evidence="2" type="ORF">GCM10007301_04900</name>
</gene>
<name>A0A917BLV6_9HYPH</name>
<feature type="compositionally biased region" description="Basic and acidic residues" evidence="1">
    <location>
        <begin position="44"/>
        <end position="60"/>
    </location>
</feature>
<evidence type="ECO:0000313" key="3">
    <source>
        <dbReference type="Proteomes" id="UP000606044"/>
    </source>
</evidence>